<dbReference type="PROSITE" id="PS51384">
    <property type="entry name" value="FAD_FR"/>
    <property type="match status" value="1"/>
</dbReference>
<comment type="caution">
    <text evidence="2">The sequence shown here is derived from an EMBL/GenBank/DDBJ whole genome shotgun (WGS) entry which is preliminary data.</text>
</comment>
<accession>A0A090N5D3</accession>
<dbReference type="AlphaFoldDB" id="A0A090N5D3"/>
<evidence type="ECO:0000313" key="2">
    <source>
        <dbReference type="EMBL" id="CEG04331.1"/>
    </source>
</evidence>
<dbReference type="SUPFAM" id="SSF63380">
    <property type="entry name" value="Riboflavin synthase domain-like"/>
    <property type="match status" value="1"/>
</dbReference>
<dbReference type="Gene3D" id="2.40.30.10">
    <property type="entry name" value="Translation factors"/>
    <property type="match status" value="1"/>
</dbReference>
<sequence length="600" mass="65438">MPSATTEWHEGEIAMHEQLKVPKSQNPTFPGLADRYGLRVMHSSLVALGTLDKAGRPWTTIWGGKRGFARPVAEDVLALNSSVDTRYDPVFKALWDGIDEEGVLQGAVNRPNDGEGKVMSGLAIDLETRDRVKLAGNMIAGATVDGGKSVQLAMAVTESMGNCPKYINKKDLVPHAMKPELISEKLPLSKEALDIVAAADMLFLSSTNGKSMDTNHRGGSPGFIRVIKNEEDGVELIYPEFSGNRLYQTLGNFKVNPLVGVAIPDYNTADVLYLTGTASVLVGEEASSFLARTKLAIKISITAAKFVKSGLPFRGSLGEYSPYNPPVRHLLLEHDAHVGADNAKSVTATLKNREVITPSIDRFTFELSSPQPIASWHAGQYITLDFEPELSNGYSHMADHDPQSINDDFVRTFTVSSPPDNNKELQITMRKHGPVTNFLRKHNSRVLLEVPVIGFGGEEGFRIPLEPQGPQSIFVAAGVGITPVLAQAQAVLKHNVPFTLLWTLRYEDLPLASDTFSRIPGLAGATRLFVTGQPDKDKEGLLDEVEKAGTQIVKRRIGADDVESFKGQNARFFLCTAPALLAALEGWLHGEKVVWEDFGY</sequence>
<dbReference type="InterPro" id="IPR017927">
    <property type="entry name" value="FAD-bd_FR_type"/>
</dbReference>
<protein>
    <submittedName>
        <fullName evidence="2">WGS project CBMI000000000 data, contig CS3069_c000937</fullName>
    </submittedName>
</protein>
<dbReference type="PANTHER" id="PTHR42815">
    <property type="entry name" value="FAD-BINDING, PUTATIVE (AFU_ORTHOLOGUE AFUA_6G07600)-RELATED"/>
    <property type="match status" value="1"/>
</dbReference>
<dbReference type="InterPro" id="IPR012349">
    <property type="entry name" value="Split_barrel_FMN-bd"/>
</dbReference>
<dbReference type="Gene3D" id="3.40.50.80">
    <property type="entry name" value="Nucleotide-binding domain of ferredoxin-NADP reductase (FNR) module"/>
    <property type="match status" value="1"/>
</dbReference>
<dbReference type="GO" id="GO:0016491">
    <property type="term" value="F:oxidoreductase activity"/>
    <property type="evidence" value="ECO:0007669"/>
    <property type="project" value="InterPro"/>
</dbReference>
<dbReference type="SUPFAM" id="SSF52343">
    <property type="entry name" value="Ferredoxin reductase-like, C-terminal NADP-linked domain"/>
    <property type="match status" value="1"/>
</dbReference>
<proteinExistence type="predicted"/>
<dbReference type="Gene3D" id="2.30.110.10">
    <property type="entry name" value="Electron Transport, Fmn-binding Protein, Chain A"/>
    <property type="match status" value="1"/>
</dbReference>
<dbReference type="InterPro" id="IPR017938">
    <property type="entry name" value="Riboflavin_synthase-like_b-brl"/>
</dbReference>
<feature type="domain" description="FAD-binding FR-type" evidence="1">
    <location>
        <begin position="343"/>
        <end position="477"/>
    </location>
</feature>
<dbReference type="PANTHER" id="PTHR42815:SF2">
    <property type="entry name" value="FAD-BINDING, PUTATIVE (AFU_ORTHOLOGUE AFUA_6G07600)-RELATED"/>
    <property type="match status" value="1"/>
</dbReference>
<reference evidence="2" key="1">
    <citation type="submission" date="2013-05" db="EMBL/GenBank/DDBJ databases">
        <title>Draft genome sequences of six wheat associated Fusarium spp. isolates.</title>
        <authorList>
            <person name="Moolhuijzen P.M."/>
            <person name="Manners J.M."/>
            <person name="Wilcox S."/>
            <person name="Bellgard M.I."/>
            <person name="Gardiner D.M."/>
        </authorList>
    </citation>
    <scope>NUCLEOTIDE SEQUENCE</scope>
    <source>
        <strain evidence="2">CS3069</strain>
    </source>
</reference>
<gene>
    <name evidence="2" type="ORF">BN850_0044620</name>
</gene>
<organism evidence="2">
    <name type="scientific">Fusarium clavum</name>
    <dbReference type="NCBI Taxonomy" id="2594811"/>
    <lineage>
        <taxon>Eukaryota</taxon>
        <taxon>Fungi</taxon>
        <taxon>Dikarya</taxon>
        <taxon>Ascomycota</taxon>
        <taxon>Pezizomycotina</taxon>
        <taxon>Sordariomycetes</taxon>
        <taxon>Hypocreomycetidae</taxon>
        <taxon>Hypocreales</taxon>
        <taxon>Nectriaceae</taxon>
        <taxon>Fusarium</taxon>
        <taxon>Fusarium incarnatum-equiseti species complex</taxon>
    </lineage>
</organism>
<name>A0A090N5D3_9HYPO</name>
<dbReference type="EMBL" id="CBMI010000935">
    <property type="protein sequence ID" value="CEG04331.1"/>
    <property type="molecule type" value="Genomic_DNA"/>
</dbReference>
<evidence type="ECO:0000259" key="1">
    <source>
        <dbReference type="PROSITE" id="PS51384"/>
    </source>
</evidence>
<dbReference type="InterPro" id="IPR039261">
    <property type="entry name" value="FNR_nucleotide-bd"/>
</dbReference>
<dbReference type="CDD" id="cd06197">
    <property type="entry name" value="FNR_like_2"/>
    <property type="match status" value="1"/>
</dbReference>